<dbReference type="InterPro" id="IPR036179">
    <property type="entry name" value="Ig-like_dom_sf"/>
</dbReference>
<name>A0ABV0NNU4_9TELE</name>
<evidence type="ECO:0000313" key="12">
    <source>
        <dbReference type="EMBL" id="MEQ2173074.1"/>
    </source>
</evidence>
<keyword evidence="7" id="KW-1015">Disulfide bond</keyword>
<evidence type="ECO:0000259" key="11">
    <source>
        <dbReference type="PROSITE" id="PS50835"/>
    </source>
</evidence>
<evidence type="ECO:0000256" key="8">
    <source>
        <dbReference type="ARBA" id="ARBA00023170"/>
    </source>
</evidence>
<sequence>YKVEVDSGVESVLLPCRTRVHLPGDAKVEWRDSDNRKVHVYENGSDHPKEPNQIYRTRTKMNKDLLRTGDLSVTLKHPTDKDSSIYTCSVSSQKGDILMMKQVCLRVKGQWFKSDVVVFFQSIVIRGSLEGGRVKVNVM</sequence>
<dbReference type="Pfam" id="PF07686">
    <property type="entry name" value="V-set"/>
    <property type="match status" value="1"/>
</dbReference>
<keyword evidence="10" id="KW-0393">Immunoglobulin domain</keyword>
<comment type="caution">
    <text evidence="12">The sequence shown here is derived from an EMBL/GenBank/DDBJ whole genome shotgun (WGS) entry which is preliminary data.</text>
</comment>
<comment type="subcellular location">
    <subcellularLocation>
        <location evidence="1">Cell membrane</location>
        <topology evidence="1">Single-pass type I membrane protein</topology>
    </subcellularLocation>
</comment>
<protein>
    <recommendedName>
        <fullName evidence="11">Ig-like domain-containing protein</fullName>
    </recommendedName>
</protein>
<evidence type="ECO:0000256" key="5">
    <source>
        <dbReference type="ARBA" id="ARBA00022989"/>
    </source>
</evidence>
<evidence type="ECO:0000256" key="6">
    <source>
        <dbReference type="ARBA" id="ARBA00023136"/>
    </source>
</evidence>
<dbReference type="EMBL" id="JAHRIO010043731">
    <property type="protein sequence ID" value="MEQ2173074.1"/>
    <property type="molecule type" value="Genomic_DNA"/>
</dbReference>
<feature type="non-terminal residue" evidence="12">
    <location>
        <position position="1"/>
    </location>
</feature>
<evidence type="ECO:0000256" key="1">
    <source>
        <dbReference type="ARBA" id="ARBA00004251"/>
    </source>
</evidence>
<dbReference type="InterPro" id="IPR051713">
    <property type="entry name" value="T-cell_Activation_Regulation"/>
</dbReference>
<evidence type="ECO:0000256" key="10">
    <source>
        <dbReference type="ARBA" id="ARBA00023319"/>
    </source>
</evidence>
<dbReference type="PANTHER" id="PTHR25466:SF14">
    <property type="entry name" value="BUTYROPHILIN SUBFAMILY 2 MEMBER A2-LIKE-RELATED"/>
    <property type="match status" value="1"/>
</dbReference>
<dbReference type="PROSITE" id="PS50835">
    <property type="entry name" value="IG_LIKE"/>
    <property type="match status" value="1"/>
</dbReference>
<keyword evidence="4" id="KW-0732">Signal</keyword>
<evidence type="ECO:0000313" key="13">
    <source>
        <dbReference type="Proteomes" id="UP001476798"/>
    </source>
</evidence>
<feature type="domain" description="Ig-like" evidence="11">
    <location>
        <begin position="1"/>
        <end position="104"/>
    </location>
</feature>
<keyword evidence="9" id="KW-0325">Glycoprotein</keyword>
<keyword evidence="2" id="KW-1003">Cell membrane</keyword>
<accession>A0ABV0NNU4</accession>
<organism evidence="12 13">
    <name type="scientific">Goodea atripinnis</name>
    <dbReference type="NCBI Taxonomy" id="208336"/>
    <lineage>
        <taxon>Eukaryota</taxon>
        <taxon>Metazoa</taxon>
        <taxon>Chordata</taxon>
        <taxon>Craniata</taxon>
        <taxon>Vertebrata</taxon>
        <taxon>Euteleostomi</taxon>
        <taxon>Actinopterygii</taxon>
        <taxon>Neopterygii</taxon>
        <taxon>Teleostei</taxon>
        <taxon>Neoteleostei</taxon>
        <taxon>Acanthomorphata</taxon>
        <taxon>Ovalentaria</taxon>
        <taxon>Atherinomorphae</taxon>
        <taxon>Cyprinodontiformes</taxon>
        <taxon>Goodeidae</taxon>
        <taxon>Goodea</taxon>
    </lineage>
</organism>
<keyword evidence="13" id="KW-1185">Reference proteome</keyword>
<dbReference type="InterPro" id="IPR007110">
    <property type="entry name" value="Ig-like_dom"/>
</dbReference>
<dbReference type="SUPFAM" id="SSF48726">
    <property type="entry name" value="Immunoglobulin"/>
    <property type="match status" value="1"/>
</dbReference>
<gene>
    <name evidence="12" type="ORF">GOODEAATRI_027932</name>
</gene>
<dbReference type="InterPro" id="IPR013106">
    <property type="entry name" value="Ig_V-set"/>
</dbReference>
<dbReference type="PANTHER" id="PTHR25466">
    <property type="entry name" value="T-LYMPHOCYTE ACTIVATION ANTIGEN"/>
    <property type="match status" value="1"/>
</dbReference>
<evidence type="ECO:0000256" key="9">
    <source>
        <dbReference type="ARBA" id="ARBA00023180"/>
    </source>
</evidence>
<evidence type="ECO:0000256" key="4">
    <source>
        <dbReference type="ARBA" id="ARBA00022729"/>
    </source>
</evidence>
<dbReference type="Proteomes" id="UP001476798">
    <property type="component" value="Unassembled WGS sequence"/>
</dbReference>
<keyword evidence="3" id="KW-0812">Transmembrane</keyword>
<proteinExistence type="predicted"/>
<keyword evidence="5" id="KW-1133">Transmembrane helix</keyword>
<evidence type="ECO:0000256" key="2">
    <source>
        <dbReference type="ARBA" id="ARBA00022475"/>
    </source>
</evidence>
<dbReference type="Gene3D" id="2.60.40.10">
    <property type="entry name" value="Immunoglobulins"/>
    <property type="match status" value="1"/>
</dbReference>
<reference evidence="12 13" key="1">
    <citation type="submission" date="2021-06" db="EMBL/GenBank/DDBJ databases">
        <authorList>
            <person name="Palmer J.M."/>
        </authorList>
    </citation>
    <scope>NUCLEOTIDE SEQUENCE [LARGE SCALE GENOMIC DNA]</scope>
    <source>
        <strain evidence="12 13">GA_2019</strain>
        <tissue evidence="12">Muscle</tissue>
    </source>
</reference>
<evidence type="ECO:0000256" key="7">
    <source>
        <dbReference type="ARBA" id="ARBA00023157"/>
    </source>
</evidence>
<evidence type="ECO:0000256" key="3">
    <source>
        <dbReference type="ARBA" id="ARBA00022692"/>
    </source>
</evidence>
<dbReference type="InterPro" id="IPR013783">
    <property type="entry name" value="Ig-like_fold"/>
</dbReference>
<keyword evidence="8" id="KW-0675">Receptor</keyword>
<keyword evidence="6" id="KW-0472">Membrane</keyword>